<dbReference type="InterPro" id="IPR050794">
    <property type="entry name" value="CPA2_transporter"/>
</dbReference>
<evidence type="ECO:0000259" key="14">
    <source>
        <dbReference type="Pfam" id="PF23256"/>
    </source>
</evidence>
<evidence type="ECO:0000256" key="5">
    <source>
        <dbReference type="ARBA" id="ARBA00022538"/>
    </source>
</evidence>
<evidence type="ECO:0000256" key="7">
    <source>
        <dbReference type="ARBA" id="ARBA00022958"/>
    </source>
</evidence>
<evidence type="ECO:0000313" key="16">
    <source>
        <dbReference type="Proteomes" id="UP001515500"/>
    </source>
</evidence>
<keyword evidence="16" id="KW-1185">Reference proteome</keyword>
<keyword evidence="4" id="KW-0813">Transport</keyword>
<dbReference type="InterPro" id="IPR057291">
    <property type="entry name" value="CHX17_2nd"/>
</dbReference>
<feature type="transmembrane region" description="Helical" evidence="12">
    <location>
        <begin position="266"/>
        <end position="289"/>
    </location>
</feature>
<comment type="function">
    <text evidence="1">May function as sodium-coupled metabolite transporter across the chloroplast envelope.</text>
</comment>
<dbReference type="GO" id="GO:0006885">
    <property type="term" value="P:regulation of pH"/>
    <property type="evidence" value="ECO:0007669"/>
    <property type="project" value="TreeGrafter"/>
</dbReference>
<evidence type="ECO:0000256" key="11">
    <source>
        <dbReference type="ARBA" id="ARBA00038341"/>
    </source>
</evidence>
<feature type="transmembrane region" description="Helical" evidence="12">
    <location>
        <begin position="327"/>
        <end position="350"/>
    </location>
</feature>
<reference evidence="17" key="1">
    <citation type="submission" date="2025-08" db="UniProtKB">
        <authorList>
            <consortium name="RefSeq"/>
        </authorList>
    </citation>
    <scope>IDENTIFICATION</scope>
</reference>
<dbReference type="Gene3D" id="1.20.1530.20">
    <property type="match status" value="1"/>
</dbReference>
<name>A0AB40BXU7_DIOCR</name>
<dbReference type="GO" id="GO:0015297">
    <property type="term" value="F:antiporter activity"/>
    <property type="evidence" value="ECO:0007669"/>
    <property type="project" value="InterPro"/>
</dbReference>
<evidence type="ECO:0000256" key="8">
    <source>
        <dbReference type="ARBA" id="ARBA00022989"/>
    </source>
</evidence>
<accession>A0AB40BXU7</accession>
<dbReference type="Proteomes" id="UP001515500">
    <property type="component" value="Chromosome 9"/>
</dbReference>
<proteinExistence type="inferred from homology"/>
<dbReference type="Pfam" id="PF00999">
    <property type="entry name" value="Na_H_Exchanger"/>
    <property type="match status" value="1"/>
</dbReference>
<dbReference type="PANTHER" id="PTHR32468:SF90">
    <property type="entry name" value="OS05G0473401 PROTEIN"/>
    <property type="match status" value="1"/>
</dbReference>
<comment type="similarity">
    <text evidence="11">Belongs to the monovalent cation:proton antiporter 2 (CPA2) transporter (TC 2.A.37) family. CHX (TC 2.A.37.4) subfamily.</text>
</comment>
<keyword evidence="6 12" id="KW-0812">Transmembrane</keyword>
<evidence type="ECO:0000256" key="2">
    <source>
        <dbReference type="ARBA" id="ARBA00004119"/>
    </source>
</evidence>
<feature type="domain" description="Cation/H(+) antiporter central" evidence="14">
    <location>
        <begin position="403"/>
        <end position="528"/>
    </location>
</feature>
<keyword evidence="5" id="KW-0633">Potassium transport</keyword>
<dbReference type="AlphaFoldDB" id="A0AB40BXU7"/>
<dbReference type="PANTHER" id="PTHR32468">
    <property type="entry name" value="CATION/H + ANTIPORTER"/>
    <property type="match status" value="1"/>
</dbReference>
<dbReference type="RefSeq" id="XP_039132311.1">
    <property type="nucleotide sequence ID" value="XM_039276377.1"/>
</dbReference>
<evidence type="ECO:0000256" key="3">
    <source>
        <dbReference type="ARBA" id="ARBA00004141"/>
    </source>
</evidence>
<feature type="transmembrane region" description="Helical" evidence="12">
    <location>
        <begin position="148"/>
        <end position="173"/>
    </location>
</feature>
<dbReference type="InterPro" id="IPR006153">
    <property type="entry name" value="Cation/H_exchanger_TM"/>
</dbReference>
<feature type="transmembrane region" description="Helical" evidence="12">
    <location>
        <begin position="115"/>
        <end position="136"/>
    </location>
</feature>
<gene>
    <name evidence="17" type="primary">LOC120269090</name>
</gene>
<feature type="transmembrane region" description="Helical" evidence="12">
    <location>
        <begin position="48"/>
        <end position="73"/>
    </location>
</feature>
<evidence type="ECO:0000256" key="12">
    <source>
        <dbReference type="SAM" id="Phobius"/>
    </source>
</evidence>
<dbReference type="Pfam" id="PF23259">
    <property type="entry name" value="CHX17_C"/>
    <property type="match status" value="1"/>
</dbReference>
<dbReference type="GO" id="GO:0016020">
    <property type="term" value="C:membrane"/>
    <property type="evidence" value="ECO:0007669"/>
    <property type="project" value="UniProtKB-SubCell"/>
</dbReference>
<evidence type="ECO:0000256" key="10">
    <source>
        <dbReference type="ARBA" id="ARBA00023136"/>
    </source>
</evidence>
<keyword evidence="9" id="KW-0406">Ion transport</keyword>
<evidence type="ECO:0000259" key="15">
    <source>
        <dbReference type="Pfam" id="PF23259"/>
    </source>
</evidence>
<evidence type="ECO:0000256" key="4">
    <source>
        <dbReference type="ARBA" id="ARBA00022448"/>
    </source>
</evidence>
<keyword evidence="8 12" id="KW-1133">Transmembrane helix</keyword>
<organism evidence="16 17">
    <name type="scientific">Dioscorea cayennensis subsp. rotundata</name>
    <name type="common">White Guinea yam</name>
    <name type="synonym">Dioscorea rotundata</name>
    <dbReference type="NCBI Taxonomy" id="55577"/>
    <lineage>
        <taxon>Eukaryota</taxon>
        <taxon>Viridiplantae</taxon>
        <taxon>Streptophyta</taxon>
        <taxon>Embryophyta</taxon>
        <taxon>Tracheophyta</taxon>
        <taxon>Spermatophyta</taxon>
        <taxon>Magnoliopsida</taxon>
        <taxon>Liliopsida</taxon>
        <taxon>Dioscoreales</taxon>
        <taxon>Dioscoreaceae</taxon>
        <taxon>Dioscorea</taxon>
    </lineage>
</organism>
<feature type="domain" description="Cation/H+ exchanger transmembrane" evidence="13">
    <location>
        <begin position="14"/>
        <end position="340"/>
    </location>
</feature>
<protein>
    <submittedName>
        <fullName evidence="17">Cation/H(+) antiporter 15-like</fullName>
    </submittedName>
</protein>
<evidence type="ECO:0000256" key="1">
    <source>
        <dbReference type="ARBA" id="ARBA00003198"/>
    </source>
</evidence>
<feature type="transmembrane region" description="Helical" evidence="12">
    <location>
        <begin position="20"/>
        <end position="36"/>
    </location>
</feature>
<dbReference type="GO" id="GO:0012505">
    <property type="term" value="C:endomembrane system"/>
    <property type="evidence" value="ECO:0007669"/>
    <property type="project" value="TreeGrafter"/>
</dbReference>
<dbReference type="GO" id="GO:0006813">
    <property type="term" value="P:potassium ion transport"/>
    <property type="evidence" value="ECO:0007669"/>
    <property type="project" value="UniProtKB-KW"/>
</dbReference>
<keyword evidence="10 12" id="KW-0472">Membrane</keyword>
<dbReference type="GeneID" id="120269090"/>
<dbReference type="InterPro" id="IPR057290">
    <property type="entry name" value="CHX17_C"/>
</dbReference>
<feature type="transmembrane region" description="Helical" evidence="12">
    <location>
        <begin position="225"/>
        <end position="246"/>
    </location>
</feature>
<sequence length="698" mass="77650">MGWFKDLFFPDKEKPVVEVMSRFGIMFAAFLIGLKMDPGLLKRSGRKAVVIGLSSIIVPFVSIALTSGLILMAKDKEEKFVYVVSICSVNSFTSFANIVPSLAELKLLNSEIGRVAMSASMTNDIIANVGMIIYTIRNAGKTNELYSFYALMAITVYVFFIAGVIRPLAIWVIERTPPGKPVDEGYIFLFLVIVLVTAFVGNMIGGNTFHISLILGLVIPDGPPLGAALTEKIEAFIHGILVPLYFARSGMRTNIDSVTNSNDWRFLQLINFMGWLGKVTGTLIPALYYKFPFSDALSLSLFINSKGIVEIISYNFMYLNGIISQQAFTVMILSAVAVTGLSTPMAASIYKPFRRYTVYKRRTVQHSKPDSELRVVACVHDQAHVPTAISLLEAIYVSEETPLSIHALHLVELVGRAAPLLIPHKLSRSDSMAHHISRSERIINAFLLHEKRHQGHVHVHPFTTIAPYVSMHDEVCHLALEKRTSLILLPFHKKRMIGGSIQVNSRLRAANHKVLLHAPCSVGIIIDTVTIDTGVNTICATPGKFEYSIALFYFGGEDDRESLSIAGRMVANPGVSLDVTRFLPSRSIRENPMERKLDNRLLEQFRHETIGMERVAYREQLVQDMEEIVGVLREYADADYDLVIVGMRHRVNSVVTEGGLMDWSDCPELGVVGDFLGITGLWWQVYNPCSEAAGPIRR</sequence>
<evidence type="ECO:0000259" key="13">
    <source>
        <dbReference type="Pfam" id="PF00999"/>
    </source>
</evidence>
<dbReference type="GO" id="GO:0009941">
    <property type="term" value="C:chloroplast envelope"/>
    <property type="evidence" value="ECO:0007669"/>
    <property type="project" value="UniProtKB-SubCell"/>
</dbReference>
<comment type="subcellular location">
    <subcellularLocation>
        <location evidence="3">Membrane</location>
        <topology evidence="3">Multi-pass membrane protein</topology>
    </subcellularLocation>
    <subcellularLocation>
        <location evidence="2">Plastid</location>
        <location evidence="2">Chloroplast envelope</location>
    </subcellularLocation>
</comment>
<evidence type="ECO:0000256" key="6">
    <source>
        <dbReference type="ARBA" id="ARBA00022692"/>
    </source>
</evidence>
<feature type="transmembrane region" description="Helical" evidence="12">
    <location>
        <begin position="79"/>
        <end position="103"/>
    </location>
</feature>
<feature type="transmembrane region" description="Helical" evidence="12">
    <location>
        <begin position="185"/>
        <end position="205"/>
    </location>
</feature>
<feature type="domain" description="Cation/H(+) antiporter C-terminal" evidence="15">
    <location>
        <begin position="548"/>
        <end position="676"/>
    </location>
</feature>
<dbReference type="GO" id="GO:1902600">
    <property type="term" value="P:proton transmembrane transport"/>
    <property type="evidence" value="ECO:0007669"/>
    <property type="project" value="InterPro"/>
</dbReference>
<dbReference type="Pfam" id="PF23256">
    <property type="entry name" value="CHX17_2nd"/>
    <property type="match status" value="1"/>
</dbReference>
<dbReference type="InterPro" id="IPR038770">
    <property type="entry name" value="Na+/solute_symporter_sf"/>
</dbReference>
<keyword evidence="7" id="KW-0630">Potassium</keyword>
<evidence type="ECO:0000313" key="17">
    <source>
        <dbReference type="RefSeq" id="XP_039132311.1"/>
    </source>
</evidence>
<evidence type="ECO:0000256" key="9">
    <source>
        <dbReference type="ARBA" id="ARBA00023065"/>
    </source>
</evidence>